<feature type="compositionally biased region" description="Low complexity" evidence="1">
    <location>
        <begin position="82"/>
        <end position="91"/>
    </location>
</feature>
<reference evidence="3" key="1">
    <citation type="journal article" date="2014" name="Proc. Natl. Acad. Sci. U.S.A.">
        <title>Extensive sampling of basidiomycete genomes demonstrates inadequacy of the white-rot/brown-rot paradigm for wood decay fungi.</title>
        <authorList>
            <person name="Riley R."/>
            <person name="Salamov A.A."/>
            <person name="Brown D.W."/>
            <person name="Nagy L.G."/>
            <person name="Floudas D."/>
            <person name="Held B.W."/>
            <person name="Levasseur A."/>
            <person name="Lombard V."/>
            <person name="Morin E."/>
            <person name="Otillar R."/>
            <person name="Lindquist E.A."/>
            <person name="Sun H."/>
            <person name="LaButti K.M."/>
            <person name="Schmutz J."/>
            <person name="Jabbour D."/>
            <person name="Luo H."/>
            <person name="Baker S.E."/>
            <person name="Pisabarro A.G."/>
            <person name="Walton J.D."/>
            <person name="Blanchette R.A."/>
            <person name="Henrissat B."/>
            <person name="Martin F."/>
            <person name="Cullen D."/>
            <person name="Hibbett D.S."/>
            <person name="Grigoriev I.V."/>
        </authorList>
    </citation>
    <scope>NUCLEOTIDE SEQUENCE [LARGE SCALE GENOMIC DNA]</scope>
    <source>
        <strain evidence="3">MUCL 33604</strain>
    </source>
</reference>
<evidence type="ECO:0000256" key="1">
    <source>
        <dbReference type="SAM" id="MobiDB-lite"/>
    </source>
</evidence>
<dbReference type="Proteomes" id="UP000027265">
    <property type="component" value="Unassembled WGS sequence"/>
</dbReference>
<keyword evidence="3" id="KW-1185">Reference proteome</keyword>
<evidence type="ECO:0000313" key="3">
    <source>
        <dbReference type="Proteomes" id="UP000027265"/>
    </source>
</evidence>
<proteinExistence type="predicted"/>
<dbReference type="InParanoid" id="A0A067PZP0"/>
<accession>A0A067PZP0</accession>
<name>A0A067PZP0_9AGAM</name>
<gene>
    <name evidence="2" type="ORF">JAAARDRAFT_195627</name>
</gene>
<feature type="region of interest" description="Disordered" evidence="1">
    <location>
        <begin position="82"/>
        <end position="188"/>
    </location>
</feature>
<evidence type="ECO:0000313" key="2">
    <source>
        <dbReference type="EMBL" id="KDQ55811.1"/>
    </source>
</evidence>
<dbReference type="AlphaFoldDB" id="A0A067PZP0"/>
<sequence length="188" mass="20586">MSLMTKVGITKQNGEPFAGRLPQRFWQNPELLIAEYGHRLRGWPTDVPPTSPTKGSGVWTVGMAAALARMLAEGSISLRVRSGRSSHSSKSSHIESAPVSHSVPSTSAICREPILSRRPNPPSASKKRRRDVPESGKSLNLKDVAPTSSLAGKPQVGADLEDYPKSEPPKKKKKKARRARDVEDWDPY</sequence>
<dbReference type="EMBL" id="KL197724">
    <property type="protein sequence ID" value="KDQ55811.1"/>
    <property type="molecule type" value="Genomic_DNA"/>
</dbReference>
<organism evidence="2 3">
    <name type="scientific">Jaapia argillacea MUCL 33604</name>
    <dbReference type="NCBI Taxonomy" id="933084"/>
    <lineage>
        <taxon>Eukaryota</taxon>
        <taxon>Fungi</taxon>
        <taxon>Dikarya</taxon>
        <taxon>Basidiomycota</taxon>
        <taxon>Agaricomycotina</taxon>
        <taxon>Agaricomycetes</taxon>
        <taxon>Agaricomycetidae</taxon>
        <taxon>Jaapiales</taxon>
        <taxon>Jaapiaceae</taxon>
        <taxon>Jaapia</taxon>
    </lineage>
</organism>
<dbReference type="HOGENOM" id="CLU_1441247_0_0_1"/>
<protein>
    <submittedName>
        <fullName evidence="2">Uncharacterized protein</fullName>
    </submittedName>
</protein>